<dbReference type="EMBL" id="GBRH01255437">
    <property type="protein sequence ID" value="JAD42458.1"/>
    <property type="molecule type" value="Transcribed_RNA"/>
</dbReference>
<organism evidence="2">
    <name type="scientific">Arundo donax</name>
    <name type="common">Giant reed</name>
    <name type="synonym">Donax arundinaceus</name>
    <dbReference type="NCBI Taxonomy" id="35708"/>
    <lineage>
        <taxon>Eukaryota</taxon>
        <taxon>Viridiplantae</taxon>
        <taxon>Streptophyta</taxon>
        <taxon>Embryophyta</taxon>
        <taxon>Tracheophyta</taxon>
        <taxon>Spermatophyta</taxon>
        <taxon>Magnoliopsida</taxon>
        <taxon>Liliopsida</taxon>
        <taxon>Poales</taxon>
        <taxon>Poaceae</taxon>
        <taxon>PACMAD clade</taxon>
        <taxon>Arundinoideae</taxon>
        <taxon>Arundineae</taxon>
        <taxon>Arundo</taxon>
    </lineage>
</organism>
<evidence type="ECO:0000256" key="1">
    <source>
        <dbReference type="SAM" id="MobiDB-lite"/>
    </source>
</evidence>
<evidence type="ECO:0000313" key="2">
    <source>
        <dbReference type="EMBL" id="JAD42458.1"/>
    </source>
</evidence>
<name>A0A0A8ZXI9_ARUDO</name>
<proteinExistence type="predicted"/>
<protein>
    <submittedName>
        <fullName evidence="2">Uncharacterized protein</fullName>
    </submittedName>
</protein>
<reference evidence="2" key="1">
    <citation type="submission" date="2014-09" db="EMBL/GenBank/DDBJ databases">
        <authorList>
            <person name="Magalhaes I.L.F."/>
            <person name="Oliveira U."/>
            <person name="Santos F.R."/>
            <person name="Vidigal T.H.D.A."/>
            <person name="Brescovit A.D."/>
            <person name="Santos A.J."/>
        </authorList>
    </citation>
    <scope>NUCLEOTIDE SEQUENCE</scope>
    <source>
        <tissue evidence="2">Shoot tissue taken approximately 20 cm above the soil surface</tissue>
    </source>
</reference>
<accession>A0A0A8ZXI9</accession>
<dbReference type="AlphaFoldDB" id="A0A0A8ZXI9"/>
<reference evidence="2" key="2">
    <citation type="journal article" date="2015" name="Data Brief">
        <title>Shoot transcriptome of the giant reed, Arundo donax.</title>
        <authorList>
            <person name="Barrero R.A."/>
            <person name="Guerrero F.D."/>
            <person name="Moolhuijzen P."/>
            <person name="Goolsby J.A."/>
            <person name="Tidwell J."/>
            <person name="Bellgard S.E."/>
            <person name="Bellgard M.I."/>
        </authorList>
    </citation>
    <scope>NUCLEOTIDE SEQUENCE</scope>
    <source>
        <tissue evidence="2">Shoot tissue taken approximately 20 cm above the soil surface</tissue>
    </source>
</reference>
<feature type="region of interest" description="Disordered" evidence="1">
    <location>
        <begin position="1"/>
        <end position="22"/>
    </location>
</feature>
<sequence>MWCCPADARGVGHNQGDPGEFR</sequence>